<protein>
    <recommendedName>
        <fullName evidence="14">Fatty acid desaturase domain-containing protein</fullName>
    </recommendedName>
</protein>
<keyword evidence="11 12" id="KW-0275">Fatty acid biosynthesis</keyword>
<evidence type="ECO:0000256" key="5">
    <source>
        <dbReference type="ARBA" id="ARBA00022832"/>
    </source>
</evidence>
<evidence type="ECO:0000256" key="10">
    <source>
        <dbReference type="ARBA" id="ARBA00023136"/>
    </source>
</evidence>
<evidence type="ECO:0000259" key="14">
    <source>
        <dbReference type="Pfam" id="PF00487"/>
    </source>
</evidence>
<dbReference type="Proteomes" id="UP000466442">
    <property type="component" value="Unassembled WGS sequence"/>
</dbReference>
<dbReference type="EMBL" id="WIXP02000003">
    <property type="protein sequence ID" value="KAF6213358.1"/>
    <property type="molecule type" value="Genomic_DNA"/>
</dbReference>
<evidence type="ECO:0000313" key="16">
    <source>
        <dbReference type="Proteomes" id="UP000466442"/>
    </source>
</evidence>
<feature type="transmembrane region" description="Helical" evidence="13">
    <location>
        <begin position="179"/>
        <end position="201"/>
    </location>
</feature>
<keyword evidence="6 13" id="KW-1133">Transmembrane helix</keyword>
<name>A0A8S9XYL5_APOLU</name>
<evidence type="ECO:0000256" key="11">
    <source>
        <dbReference type="ARBA" id="ARBA00023160"/>
    </source>
</evidence>
<keyword evidence="7 12" id="KW-0560">Oxidoreductase</keyword>
<dbReference type="PANTHER" id="PTHR11351:SF61">
    <property type="entry name" value="RH14937P"/>
    <property type="match status" value="1"/>
</dbReference>
<dbReference type="CDD" id="cd03505">
    <property type="entry name" value="Delta9-FADS-like"/>
    <property type="match status" value="1"/>
</dbReference>
<keyword evidence="8" id="KW-0408">Iron</keyword>
<proteinExistence type="inferred from homology"/>
<keyword evidence="9" id="KW-0443">Lipid metabolism</keyword>
<feature type="domain" description="Fatty acid desaturase" evidence="14">
    <location>
        <begin position="66"/>
        <end position="267"/>
    </location>
</feature>
<dbReference type="PANTHER" id="PTHR11351">
    <property type="entry name" value="ACYL-COA DESATURASE"/>
    <property type="match status" value="1"/>
</dbReference>
<evidence type="ECO:0000256" key="8">
    <source>
        <dbReference type="ARBA" id="ARBA00023004"/>
    </source>
</evidence>
<dbReference type="PRINTS" id="PR00075">
    <property type="entry name" value="FACDDSATRASE"/>
</dbReference>
<reference evidence="15" key="1">
    <citation type="journal article" date="2021" name="Mol. Ecol. Resour.">
        <title>Apolygus lucorum genome provides insights into omnivorousness and mesophyll feeding.</title>
        <authorList>
            <person name="Liu Y."/>
            <person name="Liu H."/>
            <person name="Wang H."/>
            <person name="Huang T."/>
            <person name="Liu B."/>
            <person name="Yang B."/>
            <person name="Yin L."/>
            <person name="Li B."/>
            <person name="Zhang Y."/>
            <person name="Zhang S."/>
            <person name="Jiang F."/>
            <person name="Zhang X."/>
            <person name="Ren Y."/>
            <person name="Wang B."/>
            <person name="Wang S."/>
            <person name="Lu Y."/>
            <person name="Wu K."/>
            <person name="Fan W."/>
            <person name="Wang G."/>
        </authorList>
    </citation>
    <scope>NUCLEOTIDE SEQUENCE</scope>
    <source>
        <strain evidence="15">12Hb</strain>
    </source>
</reference>
<dbReference type="Pfam" id="PF00487">
    <property type="entry name" value="FA_desaturase"/>
    <property type="match status" value="1"/>
</dbReference>
<evidence type="ECO:0000256" key="3">
    <source>
        <dbReference type="ARBA" id="ARBA00022516"/>
    </source>
</evidence>
<keyword evidence="16" id="KW-1185">Reference proteome</keyword>
<keyword evidence="10 13" id="KW-0472">Membrane</keyword>
<dbReference type="GO" id="GO:0004768">
    <property type="term" value="F:stearoyl-CoA 9-desaturase activity"/>
    <property type="evidence" value="ECO:0007669"/>
    <property type="project" value="TreeGrafter"/>
</dbReference>
<dbReference type="OrthoDB" id="10260134at2759"/>
<evidence type="ECO:0000256" key="4">
    <source>
        <dbReference type="ARBA" id="ARBA00022692"/>
    </source>
</evidence>
<evidence type="ECO:0000256" key="2">
    <source>
        <dbReference type="ARBA" id="ARBA00009295"/>
    </source>
</evidence>
<dbReference type="GO" id="GO:0005789">
    <property type="term" value="C:endoplasmic reticulum membrane"/>
    <property type="evidence" value="ECO:0007669"/>
    <property type="project" value="TreeGrafter"/>
</dbReference>
<organism evidence="15 16">
    <name type="scientific">Apolygus lucorum</name>
    <name type="common">Small green plant bug</name>
    <name type="synonym">Lygocoris lucorum</name>
    <dbReference type="NCBI Taxonomy" id="248454"/>
    <lineage>
        <taxon>Eukaryota</taxon>
        <taxon>Metazoa</taxon>
        <taxon>Ecdysozoa</taxon>
        <taxon>Arthropoda</taxon>
        <taxon>Hexapoda</taxon>
        <taxon>Insecta</taxon>
        <taxon>Pterygota</taxon>
        <taxon>Neoptera</taxon>
        <taxon>Paraneoptera</taxon>
        <taxon>Hemiptera</taxon>
        <taxon>Heteroptera</taxon>
        <taxon>Panheteroptera</taxon>
        <taxon>Cimicomorpha</taxon>
        <taxon>Miridae</taxon>
        <taxon>Mirini</taxon>
        <taxon>Apolygus</taxon>
    </lineage>
</organism>
<evidence type="ECO:0000256" key="13">
    <source>
        <dbReference type="SAM" id="Phobius"/>
    </source>
</evidence>
<dbReference type="InterPro" id="IPR015876">
    <property type="entry name" value="Acyl-CoA_DS"/>
</dbReference>
<evidence type="ECO:0000256" key="9">
    <source>
        <dbReference type="ARBA" id="ARBA00023098"/>
    </source>
</evidence>
<accession>A0A8S9XYL5</accession>
<comment type="domain">
    <text evidence="12">The histidine box domains are involved in binding the catalytic metal ions.</text>
</comment>
<evidence type="ECO:0000256" key="6">
    <source>
        <dbReference type="ARBA" id="ARBA00022989"/>
    </source>
</evidence>
<dbReference type="GO" id="GO:0005506">
    <property type="term" value="F:iron ion binding"/>
    <property type="evidence" value="ECO:0007669"/>
    <property type="project" value="TreeGrafter"/>
</dbReference>
<comment type="caution">
    <text evidence="15">The sequence shown here is derived from an EMBL/GenBank/DDBJ whole genome shotgun (WGS) entry which is preliminary data.</text>
</comment>
<gene>
    <name evidence="15" type="ORF">GE061_011077</name>
</gene>
<evidence type="ECO:0000313" key="15">
    <source>
        <dbReference type="EMBL" id="KAF6213358.1"/>
    </source>
</evidence>
<comment type="subcellular location">
    <subcellularLocation>
        <location evidence="1">Membrane</location>
        <topology evidence="1">Multi-pass membrane protein</topology>
    </subcellularLocation>
</comment>
<comment type="similarity">
    <text evidence="2 12">Belongs to the fatty acid desaturase type 1 family.</text>
</comment>
<sequence>MKGNGNSPIGVYGYTAMVEDRSTPVENFSPQWRHPDLLAQIYVHSAAIYGIYLALVSANLLTSIWCVFMIYSSGFGITAGVHRLWSHSAYKAKWPLRLFLAFLFTITGQRDIYTWALDHRVHHKYSETDADPHNAKRGFWFSHVGWLVLTPHPSVEIKRSQIFMDDLRADPIVMWQKRLLVPLFAIFCVALPVAVPCYFWSETLVNSLFISFNLRFAATLNIAYSVNSFAHMYGNKPYDRNISPTENLGVALTALGEGWHNYHHVFPWDYKTSEFGQKFNPTTHFIDLMAKWGWAYGRKSVPRRVISKRVQRTGDGSWGYGDPSVPLDEIEECEPVEATLTVPKSESSVAR</sequence>
<dbReference type="AlphaFoldDB" id="A0A8S9XYL5"/>
<dbReference type="InterPro" id="IPR005804">
    <property type="entry name" value="FA_desaturase_dom"/>
</dbReference>
<keyword evidence="3 12" id="KW-0444">Lipid biosynthesis</keyword>
<keyword evidence="4 12" id="KW-0812">Transmembrane</keyword>
<comment type="cofactor">
    <cofactor evidence="12">
        <name>Fe(2+)</name>
        <dbReference type="ChEBI" id="CHEBI:29033"/>
    </cofactor>
</comment>
<keyword evidence="5" id="KW-0276">Fatty acid metabolism</keyword>
<dbReference type="GO" id="GO:0006636">
    <property type="term" value="P:unsaturated fatty acid biosynthetic process"/>
    <property type="evidence" value="ECO:0007669"/>
    <property type="project" value="TreeGrafter"/>
</dbReference>
<evidence type="ECO:0000256" key="7">
    <source>
        <dbReference type="ARBA" id="ARBA00023002"/>
    </source>
</evidence>
<evidence type="ECO:0000256" key="12">
    <source>
        <dbReference type="RuleBase" id="RU000581"/>
    </source>
</evidence>
<evidence type="ECO:0000256" key="1">
    <source>
        <dbReference type="ARBA" id="ARBA00004141"/>
    </source>
</evidence>